<evidence type="ECO:0000313" key="15">
    <source>
        <dbReference type="EMBL" id="MCK9874933.1"/>
    </source>
</evidence>
<feature type="domain" description="PASTA" evidence="14">
    <location>
        <begin position="497"/>
        <end position="558"/>
    </location>
</feature>
<dbReference type="Pfam" id="PF00069">
    <property type="entry name" value="Pkinase"/>
    <property type="match status" value="1"/>
</dbReference>
<dbReference type="InterPro" id="IPR017441">
    <property type="entry name" value="Protein_kinase_ATP_BS"/>
</dbReference>
<dbReference type="EMBL" id="JALKFT010000003">
    <property type="protein sequence ID" value="MCK9874933.1"/>
    <property type="molecule type" value="Genomic_DNA"/>
</dbReference>
<keyword evidence="2" id="KW-0723">Serine/threonine-protein kinase</keyword>
<feature type="binding site" evidence="10">
    <location>
        <position position="50"/>
    </location>
    <ligand>
        <name>ATP</name>
        <dbReference type="ChEBI" id="CHEBI:30616"/>
    </ligand>
</feature>
<keyword evidence="6 15" id="KW-0418">Kinase</keyword>
<comment type="caution">
    <text evidence="15">The sequence shown here is derived from an EMBL/GenBank/DDBJ whole genome shotgun (WGS) entry which is preliminary data.</text>
</comment>
<dbReference type="PANTHER" id="PTHR43289">
    <property type="entry name" value="MITOGEN-ACTIVATED PROTEIN KINASE KINASE KINASE 20-RELATED"/>
    <property type="match status" value="1"/>
</dbReference>
<organism evidence="15 16">
    <name type="scientific">Frankia umida</name>
    <dbReference type="NCBI Taxonomy" id="573489"/>
    <lineage>
        <taxon>Bacteria</taxon>
        <taxon>Bacillati</taxon>
        <taxon>Actinomycetota</taxon>
        <taxon>Actinomycetes</taxon>
        <taxon>Frankiales</taxon>
        <taxon>Frankiaceae</taxon>
        <taxon>Frankia</taxon>
    </lineage>
</organism>
<comment type="catalytic activity">
    <reaction evidence="9">
        <text>L-seryl-[protein] + ATP = O-phospho-L-seryl-[protein] + ADP + H(+)</text>
        <dbReference type="Rhea" id="RHEA:17989"/>
        <dbReference type="Rhea" id="RHEA-COMP:9863"/>
        <dbReference type="Rhea" id="RHEA-COMP:11604"/>
        <dbReference type="ChEBI" id="CHEBI:15378"/>
        <dbReference type="ChEBI" id="CHEBI:29999"/>
        <dbReference type="ChEBI" id="CHEBI:30616"/>
        <dbReference type="ChEBI" id="CHEBI:83421"/>
        <dbReference type="ChEBI" id="CHEBI:456216"/>
        <dbReference type="EC" id="2.7.11.1"/>
    </reaction>
</comment>
<evidence type="ECO:0000256" key="11">
    <source>
        <dbReference type="SAM" id="MobiDB-lite"/>
    </source>
</evidence>
<dbReference type="PROSITE" id="PS50011">
    <property type="entry name" value="PROTEIN_KINASE_DOM"/>
    <property type="match status" value="1"/>
</dbReference>
<comment type="catalytic activity">
    <reaction evidence="8">
        <text>L-threonyl-[protein] + ATP = O-phospho-L-threonyl-[protein] + ADP + H(+)</text>
        <dbReference type="Rhea" id="RHEA:46608"/>
        <dbReference type="Rhea" id="RHEA-COMP:11060"/>
        <dbReference type="Rhea" id="RHEA-COMP:11605"/>
        <dbReference type="ChEBI" id="CHEBI:15378"/>
        <dbReference type="ChEBI" id="CHEBI:30013"/>
        <dbReference type="ChEBI" id="CHEBI:30616"/>
        <dbReference type="ChEBI" id="CHEBI:61977"/>
        <dbReference type="ChEBI" id="CHEBI:456216"/>
        <dbReference type="EC" id="2.7.11.1"/>
    </reaction>
</comment>
<evidence type="ECO:0000256" key="8">
    <source>
        <dbReference type="ARBA" id="ARBA00047899"/>
    </source>
</evidence>
<dbReference type="EC" id="2.7.11.1" evidence="1"/>
<evidence type="ECO:0000259" key="13">
    <source>
        <dbReference type="PROSITE" id="PS50011"/>
    </source>
</evidence>
<dbReference type="Proteomes" id="UP001201873">
    <property type="component" value="Unassembled WGS sequence"/>
</dbReference>
<protein>
    <recommendedName>
        <fullName evidence="1">non-specific serine/threonine protein kinase</fullName>
        <ecNumber evidence="1">2.7.11.1</ecNumber>
    </recommendedName>
</protein>
<evidence type="ECO:0000256" key="12">
    <source>
        <dbReference type="SAM" id="Phobius"/>
    </source>
</evidence>
<feature type="domain" description="PASTA" evidence="14">
    <location>
        <begin position="428"/>
        <end position="491"/>
    </location>
</feature>
<dbReference type="Pfam" id="PF03793">
    <property type="entry name" value="PASTA"/>
    <property type="match status" value="3"/>
</dbReference>
<reference evidence="15 16" key="1">
    <citation type="submission" date="2022-04" db="EMBL/GenBank/DDBJ databases">
        <title>Genome diversity in the genus Frankia.</title>
        <authorList>
            <person name="Carlos-Shanley C."/>
            <person name="Hahn D."/>
        </authorList>
    </citation>
    <scope>NUCLEOTIDE SEQUENCE [LARGE SCALE GENOMIC DNA]</scope>
    <source>
        <strain evidence="15 16">Ag45/Mut15</strain>
    </source>
</reference>
<evidence type="ECO:0000256" key="2">
    <source>
        <dbReference type="ARBA" id="ARBA00022527"/>
    </source>
</evidence>
<dbReference type="SUPFAM" id="SSF56112">
    <property type="entry name" value="Protein kinase-like (PK-like)"/>
    <property type="match status" value="1"/>
</dbReference>
<dbReference type="InterPro" id="IPR011009">
    <property type="entry name" value="Kinase-like_dom_sf"/>
</dbReference>
<dbReference type="PROSITE" id="PS00107">
    <property type="entry name" value="PROTEIN_KINASE_ATP"/>
    <property type="match status" value="1"/>
</dbReference>
<name>A0ABT0JTQ4_9ACTN</name>
<gene>
    <name evidence="15" type="primary">pknB</name>
    <name evidence="15" type="ORF">MXD59_03900</name>
</gene>
<evidence type="ECO:0000256" key="5">
    <source>
        <dbReference type="ARBA" id="ARBA00022741"/>
    </source>
</evidence>
<proteinExistence type="predicted"/>
<dbReference type="PROSITE" id="PS51178">
    <property type="entry name" value="PASTA"/>
    <property type="match status" value="3"/>
</dbReference>
<keyword evidence="4" id="KW-0677">Repeat</keyword>
<dbReference type="Gene3D" id="3.30.10.20">
    <property type="match status" value="3"/>
</dbReference>
<keyword evidence="5 10" id="KW-0547">Nucleotide-binding</keyword>
<evidence type="ECO:0000313" key="16">
    <source>
        <dbReference type="Proteomes" id="UP001201873"/>
    </source>
</evidence>
<keyword evidence="16" id="KW-1185">Reference proteome</keyword>
<dbReference type="SMART" id="SM00220">
    <property type="entry name" value="S_TKc"/>
    <property type="match status" value="1"/>
</dbReference>
<dbReference type="InterPro" id="IPR008271">
    <property type="entry name" value="Ser/Thr_kinase_AS"/>
</dbReference>
<dbReference type="CDD" id="cd06577">
    <property type="entry name" value="PASTA_pknB"/>
    <property type="match status" value="3"/>
</dbReference>
<evidence type="ECO:0000256" key="7">
    <source>
        <dbReference type="ARBA" id="ARBA00022840"/>
    </source>
</evidence>
<evidence type="ECO:0000256" key="1">
    <source>
        <dbReference type="ARBA" id="ARBA00012513"/>
    </source>
</evidence>
<accession>A0ABT0JTQ4</accession>
<evidence type="ECO:0000256" key="4">
    <source>
        <dbReference type="ARBA" id="ARBA00022737"/>
    </source>
</evidence>
<feature type="region of interest" description="Disordered" evidence="11">
    <location>
        <begin position="629"/>
        <end position="707"/>
    </location>
</feature>
<dbReference type="Gene3D" id="1.10.510.10">
    <property type="entry name" value="Transferase(Phosphotransferase) domain 1"/>
    <property type="match status" value="1"/>
</dbReference>
<evidence type="ECO:0000259" key="14">
    <source>
        <dbReference type="PROSITE" id="PS51178"/>
    </source>
</evidence>
<evidence type="ECO:0000256" key="6">
    <source>
        <dbReference type="ARBA" id="ARBA00022777"/>
    </source>
</evidence>
<dbReference type="PROSITE" id="PS00108">
    <property type="entry name" value="PROTEIN_KINASE_ST"/>
    <property type="match status" value="1"/>
</dbReference>
<keyword evidence="12" id="KW-0812">Transmembrane</keyword>
<dbReference type="InterPro" id="IPR005543">
    <property type="entry name" value="PASTA_dom"/>
</dbReference>
<feature type="compositionally biased region" description="Gly residues" evidence="11">
    <location>
        <begin position="648"/>
        <end position="660"/>
    </location>
</feature>
<evidence type="ECO:0000256" key="10">
    <source>
        <dbReference type="PROSITE-ProRule" id="PRU10141"/>
    </source>
</evidence>
<evidence type="ECO:0000256" key="9">
    <source>
        <dbReference type="ARBA" id="ARBA00048679"/>
    </source>
</evidence>
<evidence type="ECO:0000256" key="3">
    <source>
        <dbReference type="ARBA" id="ARBA00022679"/>
    </source>
</evidence>
<feature type="transmembrane region" description="Helical" evidence="12">
    <location>
        <begin position="392"/>
        <end position="416"/>
    </location>
</feature>
<feature type="compositionally biased region" description="Gly residues" evidence="11">
    <location>
        <begin position="687"/>
        <end position="707"/>
    </location>
</feature>
<dbReference type="SMART" id="SM00740">
    <property type="entry name" value="PASTA"/>
    <property type="match status" value="3"/>
</dbReference>
<dbReference type="PANTHER" id="PTHR43289:SF6">
    <property type="entry name" value="SERINE_THREONINE-PROTEIN KINASE NEKL-3"/>
    <property type="match status" value="1"/>
</dbReference>
<feature type="compositionally biased region" description="Low complexity" evidence="11">
    <location>
        <begin position="661"/>
        <end position="670"/>
    </location>
</feature>
<feature type="domain" description="PASTA" evidence="14">
    <location>
        <begin position="559"/>
        <end position="624"/>
    </location>
</feature>
<keyword evidence="12" id="KW-0472">Membrane</keyword>
<dbReference type="Gene3D" id="3.30.200.20">
    <property type="entry name" value="Phosphorylase Kinase, domain 1"/>
    <property type="match status" value="1"/>
</dbReference>
<dbReference type="CDD" id="cd14014">
    <property type="entry name" value="STKc_PknB_like"/>
    <property type="match status" value="1"/>
</dbReference>
<dbReference type="RefSeq" id="WP_248823471.1">
    <property type="nucleotide sequence ID" value="NZ_JALKFT010000003.1"/>
</dbReference>
<feature type="domain" description="Protein kinase" evidence="13">
    <location>
        <begin position="21"/>
        <end position="287"/>
    </location>
</feature>
<keyword evidence="7 10" id="KW-0067">ATP-binding</keyword>
<dbReference type="GO" id="GO:0016301">
    <property type="term" value="F:kinase activity"/>
    <property type="evidence" value="ECO:0007669"/>
    <property type="project" value="UniProtKB-KW"/>
</dbReference>
<keyword evidence="3" id="KW-0808">Transferase</keyword>
<sequence length="707" mass="72129">MTDATHTYPPGAAPQLIGGRYELGGGIGYGGMAEVYRGRDTRLGREVAIKTLRSDLARDPTFLARFQREAQSSAALNHPAIVSVYDTGEDVINGTHIPYIVMEFIEGRTLRDALQAEGRFTERRAMEITSDVCAALDYSHRMGIIHRDIKPANVMLSPDGAVKVMDFGIARATTATSSTMTATAAVIGTAQYLSPEQARGARVDARSDVYTTGVLLYELLTGAPPFRGDNPVAVAYQHVREDPDPPSAHDRDISPEADAIVLKAMEKDADDRYLTAGEMRDDLERALAGRQVQAMMGVGGASGAATTLGPAASGTAVLGRGDRAGYPTRDRYADDRYGDDATSFAPAAGAYPDAPYDDGRFGTGPFDRYDLTGALDRRAVPGSPQKSQAWKYILAGLGVVVVFVAVVLLASTFLGGGGGGGGSGERIAVPKGLLGLNEQSARARLQSAGFRGTVTISSVDAPDSAGQVTKVDPAEGTQVESNGTITLFIGKAAGDVTIPADLVGKSQSDAVAQLRALGLNPTVMPFYNQTSQKVGAVDSTDPAAGGPVKPGSTVTVYVVSSSVNVPDVRNSTYDNASAELGRWGLKATQQTVGNNTVAPGTVVAQTPSGGAVPRGSTITLSVAAQLETTAPPSPTATQPTDQLPTVNPGGGQTQTPGTGGQTPSPSATAAPGGGAGAAGAVAQPGATGAGAGAGGGGGRAAGGGARN</sequence>
<dbReference type="NCBIfam" id="NF033483">
    <property type="entry name" value="PknB_PASTA_kin"/>
    <property type="match status" value="1"/>
</dbReference>
<keyword evidence="12" id="KW-1133">Transmembrane helix</keyword>
<dbReference type="InterPro" id="IPR000719">
    <property type="entry name" value="Prot_kinase_dom"/>
</dbReference>